<dbReference type="GO" id="GO:0016042">
    <property type="term" value="P:lipid catabolic process"/>
    <property type="evidence" value="ECO:0007669"/>
    <property type="project" value="UniProtKB-KW"/>
</dbReference>
<gene>
    <name evidence="3" type="ORF">M408DRAFT_43504</name>
</gene>
<dbReference type="Proteomes" id="UP000054097">
    <property type="component" value="Unassembled WGS sequence"/>
</dbReference>
<keyword evidence="1" id="KW-0378">Hydrolase</keyword>
<evidence type="ECO:0008006" key="5">
    <source>
        <dbReference type="Google" id="ProtNLM"/>
    </source>
</evidence>
<evidence type="ECO:0000313" key="3">
    <source>
        <dbReference type="EMBL" id="KIM22389.1"/>
    </source>
</evidence>
<dbReference type="EMBL" id="KN824357">
    <property type="protein sequence ID" value="KIM22389.1"/>
    <property type="molecule type" value="Genomic_DNA"/>
</dbReference>
<keyword evidence="2" id="KW-0442">Lipid degradation</keyword>
<dbReference type="HOGENOM" id="CLU_000288_144_2_1"/>
<dbReference type="GO" id="GO:0047499">
    <property type="term" value="F:calcium-independent phospholipase A2 activity"/>
    <property type="evidence" value="ECO:0007669"/>
    <property type="project" value="TreeGrafter"/>
</dbReference>
<keyword evidence="4" id="KW-1185">Reference proteome</keyword>
<dbReference type="OrthoDB" id="1658288at2759"/>
<organism evidence="3 4">
    <name type="scientific">Serendipita vermifera MAFF 305830</name>
    <dbReference type="NCBI Taxonomy" id="933852"/>
    <lineage>
        <taxon>Eukaryota</taxon>
        <taxon>Fungi</taxon>
        <taxon>Dikarya</taxon>
        <taxon>Basidiomycota</taxon>
        <taxon>Agaricomycotina</taxon>
        <taxon>Agaricomycetes</taxon>
        <taxon>Sebacinales</taxon>
        <taxon>Serendipitaceae</taxon>
        <taxon>Serendipita</taxon>
    </lineage>
</organism>
<name>A0A0C3AQQ0_SERVB</name>
<dbReference type="STRING" id="933852.A0A0C3AQQ0"/>
<protein>
    <recommendedName>
        <fullName evidence="5">PNPLA domain-containing protein</fullName>
    </recommendedName>
</protein>
<dbReference type="GO" id="GO:0016020">
    <property type="term" value="C:membrane"/>
    <property type="evidence" value="ECO:0007669"/>
    <property type="project" value="TreeGrafter"/>
</dbReference>
<keyword evidence="2" id="KW-0443">Lipid metabolism</keyword>
<dbReference type="SUPFAM" id="SSF52151">
    <property type="entry name" value="FabD/lysophospholipase-like"/>
    <property type="match status" value="1"/>
</dbReference>
<reference evidence="4" key="2">
    <citation type="submission" date="2015-01" db="EMBL/GenBank/DDBJ databases">
        <title>Evolutionary Origins and Diversification of the Mycorrhizal Mutualists.</title>
        <authorList>
            <consortium name="DOE Joint Genome Institute"/>
            <consortium name="Mycorrhizal Genomics Consortium"/>
            <person name="Kohler A."/>
            <person name="Kuo A."/>
            <person name="Nagy L.G."/>
            <person name="Floudas D."/>
            <person name="Copeland A."/>
            <person name="Barry K.W."/>
            <person name="Cichocki N."/>
            <person name="Veneault-Fourrey C."/>
            <person name="LaButti K."/>
            <person name="Lindquist E.A."/>
            <person name="Lipzen A."/>
            <person name="Lundell T."/>
            <person name="Morin E."/>
            <person name="Murat C."/>
            <person name="Riley R."/>
            <person name="Ohm R."/>
            <person name="Sun H."/>
            <person name="Tunlid A."/>
            <person name="Henrissat B."/>
            <person name="Grigoriev I.V."/>
            <person name="Hibbett D.S."/>
            <person name="Martin F."/>
        </authorList>
    </citation>
    <scope>NUCLEOTIDE SEQUENCE [LARGE SCALE GENOMIC DNA]</scope>
    <source>
        <strain evidence="4">MAFF 305830</strain>
    </source>
</reference>
<dbReference type="InterPro" id="IPR016035">
    <property type="entry name" value="Acyl_Trfase/lysoPLipase"/>
</dbReference>
<evidence type="ECO:0000313" key="4">
    <source>
        <dbReference type="Proteomes" id="UP000054097"/>
    </source>
</evidence>
<accession>A0A0C3AQQ0</accession>
<sequence length="258" mass="27699">ISSLAALLLGHLRMNVDQSIDTLLNIATAIPSAFSDDQATLEENAKSLQKTVKEAIKECGIALDVKMEDKRLSSKCKVAIYAATVVNLGHPVIFRTYSQRGLYTNLTIVDAICSALSNPSTFAPVIVGQRHRQQKYVGGVLGANNPTRELLKEAGNIFGEDICIAQVLSLGAGRPQVSRLSDSTPAGGSRVLEELTLDCEGVAAELSARLSGVEAYLRLNVDRGMESIGIHEWDDLGPIETHTSTYMNDTAIRACVDA</sequence>
<dbReference type="AlphaFoldDB" id="A0A0C3AQQ0"/>
<dbReference type="PANTHER" id="PTHR24185">
    <property type="entry name" value="CALCIUM-INDEPENDENT PHOSPHOLIPASE A2-GAMMA"/>
    <property type="match status" value="1"/>
</dbReference>
<reference evidence="3 4" key="1">
    <citation type="submission" date="2014-04" db="EMBL/GenBank/DDBJ databases">
        <authorList>
            <consortium name="DOE Joint Genome Institute"/>
            <person name="Kuo A."/>
            <person name="Zuccaro A."/>
            <person name="Kohler A."/>
            <person name="Nagy L.G."/>
            <person name="Floudas D."/>
            <person name="Copeland A."/>
            <person name="Barry K.W."/>
            <person name="Cichocki N."/>
            <person name="Veneault-Fourrey C."/>
            <person name="LaButti K."/>
            <person name="Lindquist E.A."/>
            <person name="Lipzen A."/>
            <person name="Lundell T."/>
            <person name="Morin E."/>
            <person name="Murat C."/>
            <person name="Sun H."/>
            <person name="Tunlid A."/>
            <person name="Henrissat B."/>
            <person name="Grigoriev I.V."/>
            <person name="Hibbett D.S."/>
            <person name="Martin F."/>
            <person name="Nordberg H.P."/>
            <person name="Cantor M.N."/>
            <person name="Hua S.X."/>
        </authorList>
    </citation>
    <scope>NUCLEOTIDE SEQUENCE [LARGE SCALE GENOMIC DNA]</scope>
    <source>
        <strain evidence="3 4">MAFF 305830</strain>
    </source>
</reference>
<feature type="non-terminal residue" evidence="3">
    <location>
        <position position="258"/>
    </location>
</feature>
<dbReference type="GO" id="GO:0019369">
    <property type="term" value="P:arachidonate metabolic process"/>
    <property type="evidence" value="ECO:0007669"/>
    <property type="project" value="TreeGrafter"/>
</dbReference>
<feature type="non-terminal residue" evidence="3">
    <location>
        <position position="1"/>
    </location>
</feature>
<dbReference type="PANTHER" id="PTHR24185:SF1">
    <property type="entry name" value="CALCIUM-INDEPENDENT PHOSPHOLIPASE A2-GAMMA"/>
    <property type="match status" value="1"/>
</dbReference>
<evidence type="ECO:0000256" key="2">
    <source>
        <dbReference type="ARBA" id="ARBA00022963"/>
    </source>
</evidence>
<evidence type="ECO:0000256" key="1">
    <source>
        <dbReference type="ARBA" id="ARBA00022801"/>
    </source>
</evidence>
<dbReference type="Gene3D" id="3.40.1090.10">
    <property type="entry name" value="Cytosolic phospholipase A2 catalytic domain"/>
    <property type="match status" value="1"/>
</dbReference>
<proteinExistence type="predicted"/>